<feature type="region of interest" description="Disordered" evidence="1">
    <location>
        <begin position="1"/>
        <end position="40"/>
    </location>
</feature>
<dbReference type="GO" id="GO:0009507">
    <property type="term" value="C:chloroplast"/>
    <property type="evidence" value="ECO:0007669"/>
    <property type="project" value="TreeGrafter"/>
</dbReference>
<evidence type="ECO:0000256" key="1">
    <source>
        <dbReference type="SAM" id="MobiDB-lite"/>
    </source>
</evidence>
<sequence>MVSATSNAGHRCSPRAGLRRRAPRPSQLQRDTRCHGGETSSIENLSTSFCDDFVCNSSPAVEQSVRQLASQLALQSKRQFAQKVRYSDKGLRKFEGNDKYDRMTFFRDHFEKCRVDVKKMSMVELDTARIEWTLSGDSSLGTVDLSCRSTFMMNVITGKVEDHREEWELESLGPASLAFAASRLKWSLQENGIDLVEKSRDFIDQILSRDDMESDQYFVDPMDPKKYIQQQDTTFDDALQLGIVLTLIYACVQVLRTLEGNI</sequence>
<reference evidence="2 3" key="1">
    <citation type="submission" date="2018-07" db="EMBL/GenBank/DDBJ databases">
        <title>The complete nuclear genome of the prasinophyte Chloropicon primus (CCMP1205).</title>
        <authorList>
            <person name="Pombert J.-F."/>
            <person name="Otis C."/>
            <person name="Turmel M."/>
            <person name="Lemieux C."/>
        </authorList>
    </citation>
    <scope>NUCLEOTIDE SEQUENCE [LARGE SCALE GENOMIC DNA]</scope>
    <source>
        <strain evidence="2 3">CCMP1205</strain>
    </source>
</reference>
<accession>A0A5B8MH53</accession>
<keyword evidence="3" id="KW-1185">Reference proteome</keyword>
<organism evidence="2 3">
    <name type="scientific">Chloropicon primus</name>
    <dbReference type="NCBI Taxonomy" id="1764295"/>
    <lineage>
        <taxon>Eukaryota</taxon>
        <taxon>Viridiplantae</taxon>
        <taxon>Chlorophyta</taxon>
        <taxon>Chloropicophyceae</taxon>
        <taxon>Chloropicales</taxon>
        <taxon>Chloropicaceae</taxon>
        <taxon>Chloropicon</taxon>
    </lineage>
</organism>
<evidence type="ECO:0000313" key="3">
    <source>
        <dbReference type="Proteomes" id="UP000316726"/>
    </source>
</evidence>
<evidence type="ECO:0000313" key="2">
    <source>
        <dbReference type="EMBL" id="QDZ19776.1"/>
    </source>
</evidence>
<dbReference type="EMBL" id="CP031036">
    <property type="protein sequence ID" value="QDZ19776.1"/>
    <property type="molecule type" value="Genomic_DNA"/>
</dbReference>
<dbReference type="AlphaFoldDB" id="A0A5B8MH53"/>
<gene>
    <name evidence="2" type="ORF">A3770_03p22940</name>
</gene>
<dbReference type="PANTHER" id="PTHR36334">
    <property type="entry name" value="PROTEIN, PUTATIVE (DUF2358)-RELATED"/>
    <property type="match status" value="1"/>
</dbReference>
<dbReference type="OrthoDB" id="2016221at2759"/>
<dbReference type="PANTHER" id="PTHR36334:SF1">
    <property type="entry name" value="PROTEIN, PUTATIVE (DUF2358)-RELATED"/>
    <property type="match status" value="1"/>
</dbReference>
<name>A0A5B8MH53_9CHLO</name>
<proteinExistence type="predicted"/>
<protein>
    <submittedName>
        <fullName evidence="2">Uncharacterized protein</fullName>
    </submittedName>
</protein>
<dbReference type="Proteomes" id="UP000316726">
    <property type="component" value="Chromosome 3"/>
</dbReference>